<accession>A0ACB8T213</accession>
<organism evidence="1 2">
    <name type="scientific">Artomyces pyxidatus</name>
    <dbReference type="NCBI Taxonomy" id="48021"/>
    <lineage>
        <taxon>Eukaryota</taxon>
        <taxon>Fungi</taxon>
        <taxon>Dikarya</taxon>
        <taxon>Basidiomycota</taxon>
        <taxon>Agaricomycotina</taxon>
        <taxon>Agaricomycetes</taxon>
        <taxon>Russulales</taxon>
        <taxon>Auriscalpiaceae</taxon>
        <taxon>Artomyces</taxon>
    </lineage>
</organism>
<keyword evidence="2" id="KW-1185">Reference proteome</keyword>
<comment type="caution">
    <text evidence="1">The sequence shown here is derived from an EMBL/GenBank/DDBJ whole genome shotgun (WGS) entry which is preliminary data.</text>
</comment>
<name>A0ACB8T213_9AGAM</name>
<reference evidence="1" key="1">
    <citation type="submission" date="2021-03" db="EMBL/GenBank/DDBJ databases">
        <authorList>
            <consortium name="DOE Joint Genome Institute"/>
            <person name="Ahrendt S."/>
            <person name="Looney B.P."/>
            <person name="Miyauchi S."/>
            <person name="Morin E."/>
            <person name="Drula E."/>
            <person name="Courty P.E."/>
            <person name="Chicoki N."/>
            <person name="Fauchery L."/>
            <person name="Kohler A."/>
            <person name="Kuo A."/>
            <person name="Labutti K."/>
            <person name="Pangilinan J."/>
            <person name="Lipzen A."/>
            <person name="Riley R."/>
            <person name="Andreopoulos W."/>
            <person name="He G."/>
            <person name="Johnson J."/>
            <person name="Barry K.W."/>
            <person name="Grigoriev I.V."/>
            <person name="Nagy L."/>
            <person name="Hibbett D."/>
            <person name="Henrissat B."/>
            <person name="Matheny P.B."/>
            <person name="Labbe J."/>
            <person name="Martin F."/>
        </authorList>
    </citation>
    <scope>NUCLEOTIDE SEQUENCE</scope>
    <source>
        <strain evidence="1">HHB10654</strain>
    </source>
</reference>
<dbReference type="Proteomes" id="UP000814140">
    <property type="component" value="Unassembled WGS sequence"/>
</dbReference>
<sequence>MSHTSDVVDRRRVHFSEPMVVGTQVESGPVRAEEPDNRAGVPPRIARIDTGYRGEASRPTEYPYCFWRKQTVRPGGKYPLPDKLTVSPYDQVFTIAIAGYVSNVLYADETGLPTTHVYSTFTPVRESDREYLYAILDRYSHPPEGFNVIRSPTSDIRVDRYLPDDSHDEHAEFSAFPHVFDGRGGYFLPNTGRTMPRISLQDLAPHDLAVYAMTVDRYWLDDPNDALRWTAHLKMESITLLVRPVITSVVSAARTEQLDMQILETPSRCQQHPRLKPRLDPVQTWPRPDYTTSEDRLVCQSDGIPSYPSASLLIRMTFKHLSISPAPVHAVTIKSIRSPRTLYTRTGVKQEGGMSTGFLRP</sequence>
<gene>
    <name evidence="1" type="ORF">BV25DRAFT_1838603</name>
</gene>
<reference evidence="1" key="2">
    <citation type="journal article" date="2022" name="New Phytol.">
        <title>Evolutionary transition to the ectomycorrhizal habit in the genomes of a hyperdiverse lineage of mushroom-forming fungi.</title>
        <authorList>
            <person name="Looney B."/>
            <person name="Miyauchi S."/>
            <person name="Morin E."/>
            <person name="Drula E."/>
            <person name="Courty P.E."/>
            <person name="Kohler A."/>
            <person name="Kuo A."/>
            <person name="LaButti K."/>
            <person name="Pangilinan J."/>
            <person name="Lipzen A."/>
            <person name="Riley R."/>
            <person name="Andreopoulos W."/>
            <person name="He G."/>
            <person name="Johnson J."/>
            <person name="Nolan M."/>
            <person name="Tritt A."/>
            <person name="Barry K.W."/>
            <person name="Grigoriev I.V."/>
            <person name="Nagy L.G."/>
            <person name="Hibbett D."/>
            <person name="Henrissat B."/>
            <person name="Matheny P.B."/>
            <person name="Labbe J."/>
            <person name="Martin F.M."/>
        </authorList>
    </citation>
    <scope>NUCLEOTIDE SEQUENCE</scope>
    <source>
        <strain evidence="1">HHB10654</strain>
    </source>
</reference>
<evidence type="ECO:0000313" key="2">
    <source>
        <dbReference type="Proteomes" id="UP000814140"/>
    </source>
</evidence>
<protein>
    <submittedName>
        <fullName evidence="1">Uncharacterized protein</fullName>
    </submittedName>
</protein>
<dbReference type="EMBL" id="MU277209">
    <property type="protein sequence ID" value="KAI0062086.1"/>
    <property type="molecule type" value="Genomic_DNA"/>
</dbReference>
<evidence type="ECO:0000313" key="1">
    <source>
        <dbReference type="EMBL" id="KAI0062086.1"/>
    </source>
</evidence>
<proteinExistence type="predicted"/>